<dbReference type="WBParaSite" id="ES5_v2.g13179.t1">
    <property type="protein sequence ID" value="ES5_v2.g13179.t1"/>
    <property type="gene ID" value="ES5_v2.g13179"/>
</dbReference>
<name>A0AC34F7Y7_9BILA</name>
<organism evidence="1 2">
    <name type="scientific">Panagrolaimus sp. ES5</name>
    <dbReference type="NCBI Taxonomy" id="591445"/>
    <lineage>
        <taxon>Eukaryota</taxon>
        <taxon>Metazoa</taxon>
        <taxon>Ecdysozoa</taxon>
        <taxon>Nematoda</taxon>
        <taxon>Chromadorea</taxon>
        <taxon>Rhabditida</taxon>
        <taxon>Tylenchina</taxon>
        <taxon>Panagrolaimomorpha</taxon>
        <taxon>Panagrolaimoidea</taxon>
        <taxon>Panagrolaimidae</taxon>
        <taxon>Panagrolaimus</taxon>
    </lineage>
</organism>
<accession>A0AC34F7Y7</accession>
<evidence type="ECO:0000313" key="2">
    <source>
        <dbReference type="WBParaSite" id="ES5_v2.g13179.t1"/>
    </source>
</evidence>
<reference evidence="2" key="1">
    <citation type="submission" date="2022-11" db="UniProtKB">
        <authorList>
            <consortium name="WormBaseParasite"/>
        </authorList>
    </citation>
    <scope>IDENTIFICATION</scope>
</reference>
<proteinExistence type="predicted"/>
<sequence length="179" mass="20119">MKLKSRVIIEREKERRALEEAKKQLTRESPPSTVSKPCLPPPPPPQNCIYEKARTSDKRQAFGEQKKPIDTTSTVLTQPPPPPPKMELIQPKQPKKGGPITPEDIQSVKLKPTGSKFSTRGNLLLPRADPVVSAATRRSIVLQADPAAPKSMKELLHDKFKNVHFRDESNAEDMDDWED</sequence>
<protein>
    <submittedName>
        <fullName evidence="2">WH2 domain-containing protein</fullName>
    </submittedName>
</protein>
<evidence type="ECO:0000313" key="1">
    <source>
        <dbReference type="Proteomes" id="UP000887579"/>
    </source>
</evidence>
<dbReference type="Proteomes" id="UP000887579">
    <property type="component" value="Unplaced"/>
</dbReference>